<proteinExistence type="predicted"/>
<accession>A0A699THK8</accession>
<comment type="caution">
    <text evidence="1">The sequence shown here is derived from an EMBL/GenBank/DDBJ whole genome shotgun (WGS) entry which is preliminary data.</text>
</comment>
<name>A0A699THK8_TANCI</name>
<organism evidence="1">
    <name type="scientific">Tanacetum cinerariifolium</name>
    <name type="common">Dalmatian daisy</name>
    <name type="synonym">Chrysanthemum cinerariifolium</name>
    <dbReference type="NCBI Taxonomy" id="118510"/>
    <lineage>
        <taxon>Eukaryota</taxon>
        <taxon>Viridiplantae</taxon>
        <taxon>Streptophyta</taxon>
        <taxon>Embryophyta</taxon>
        <taxon>Tracheophyta</taxon>
        <taxon>Spermatophyta</taxon>
        <taxon>Magnoliopsida</taxon>
        <taxon>eudicotyledons</taxon>
        <taxon>Gunneridae</taxon>
        <taxon>Pentapetalae</taxon>
        <taxon>asterids</taxon>
        <taxon>campanulids</taxon>
        <taxon>Asterales</taxon>
        <taxon>Asteraceae</taxon>
        <taxon>Asteroideae</taxon>
        <taxon>Anthemideae</taxon>
        <taxon>Anthemidinae</taxon>
        <taxon>Tanacetum</taxon>
    </lineage>
</organism>
<feature type="non-terminal residue" evidence="1">
    <location>
        <position position="1"/>
    </location>
</feature>
<evidence type="ECO:0000313" key="1">
    <source>
        <dbReference type="EMBL" id="GFD08821.1"/>
    </source>
</evidence>
<dbReference type="AlphaFoldDB" id="A0A699THK8"/>
<dbReference type="EMBL" id="BKCJ011241113">
    <property type="protein sequence ID" value="GFD08821.1"/>
    <property type="molecule type" value="Genomic_DNA"/>
</dbReference>
<gene>
    <name evidence="1" type="ORF">Tci_880790</name>
</gene>
<reference evidence="1" key="1">
    <citation type="journal article" date="2019" name="Sci. Rep.">
        <title>Draft genome of Tanacetum cinerariifolium, the natural source of mosquito coil.</title>
        <authorList>
            <person name="Yamashiro T."/>
            <person name="Shiraishi A."/>
            <person name="Satake H."/>
            <person name="Nakayama K."/>
        </authorList>
    </citation>
    <scope>NUCLEOTIDE SEQUENCE</scope>
</reference>
<sequence>DPPLLITERIGMEEQGQDELSHGIAPVGNPPYTEVAPEPDLEKETVAMGAFSTIWGKIIGCHRNRDGSHYLCTCDPRDSRSCERRE</sequence>
<protein>
    <submittedName>
        <fullName evidence="1">Uncharacterized protein</fullName>
    </submittedName>
</protein>